<keyword evidence="2" id="KW-1185">Reference proteome</keyword>
<comment type="caution">
    <text evidence="1">The sequence shown here is derived from an EMBL/GenBank/DDBJ whole genome shotgun (WGS) entry which is preliminary data.</text>
</comment>
<proteinExistence type="predicted"/>
<sequence length="89" mass="9355">MCHSGFPFESKNGGWLVFQAARVIVVQRATGHASTAVTGEAAGGTCGEGGPKRCLCSPSQHPGSFRCRQHHANYVWRGSAGGSARKRAI</sequence>
<gene>
    <name evidence="1" type="ORF">L6164_007979</name>
</gene>
<reference evidence="1 2" key="1">
    <citation type="journal article" date="2022" name="DNA Res.">
        <title>Chromosomal-level genome assembly of the orchid tree Bauhinia variegata (Leguminosae; Cercidoideae) supports the allotetraploid origin hypothesis of Bauhinia.</title>
        <authorList>
            <person name="Zhong Y."/>
            <person name="Chen Y."/>
            <person name="Zheng D."/>
            <person name="Pang J."/>
            <person name="Liu Y."/>
            <person name="Luo S."/>
            <person name="Meng S."/>
            <person name="Qian L."/>
            <person name="Wei D."/>
            <person name="Dai S."/>
            <person name="Zhou R."/>
        </authorList>
    </citation>
    <scope>NUCLEOTIDE SEQUENCE [LARGE SCALE GENOMIC DNA]</scope>
    <source>
        <strain evidence="1">BV-YZ2020</strain>
    </source>
</reference>
<dbReference type="Proteomes" id="UP000828941">
    <property type="component" value="Chromosome 4"/>
</dbReference>
<accession>A0ACB9PFD9</accession>
<dbReference type="EMBL" id="CM039429">
    <property type="protein sequence ID" value="KAI4347136.1"/>
    <property type="molecule type" value="Genomic_DNA"/>
</dbReference>
<evidence type="ECO:0000313" key="1">
    <source>
        <dbReference type="EMBL" id="KAI4347136.1"/>
    </source>
</evidence>
<evidence type="ECO:0000313" key="2">
    <source>
        <dbReference type="Proteomes" id="UP000828941"/>
    </source>
</evidence>
<name>A0ACB9PFD9_BAUVA</name>
<protein>
    <submittedName>
        <fullName evidence="1">Uncharacterized protein</fullName>
    </submittedName>
</protein>
<organism evidence="1 2">
    <name type="scientific">Bauhinia variegata</name>
    <name type="common">Purple orchid tree</name>
    <name type="synonym">Phanera variegata</name>
    <dbReference type="NCBI Taxonomy" id="167791"/>
    <lineage>
        <taxon>Eukaryota</taxon>
        <taxon>Viridiplantae</taxon>
        <taxon>Streptophyta</taxon>
        <taxon>Embryophyta</taxon>
        <taxon>Tracheophyta</taxon>
        <taxon>Spermatophyta</taxon>
        <taxon>Magnoliopsida</taxon>
        <taxon>eudicotyledons</taxon>
        <taxon>Gunneridae</taxon>
        <taxon>Pentapetalae</taxon>
        <taxon>rosids</taxon>
        <taxon>fabids</taxon>
        <taxon>Fabales</taxon>
        <taxon>Fabaceae</taxon>
        <taxon>Cercidoideae</taxon>
        <taxon>Cercideae</taxon>
        <taxon>Bauhiniinae</taxon>
        <taxon>Bauhinia</taxon>
    </lineage>
</organism>